<feature type="transmembrane region" description="Helical" evidence="9">
    <location>
        <begin position="357"/>
        <end position="375"/>
    </location>
</feature>
<dbReference type="OrthoDB" id="8596007at2"/>
<feature type="transmembrane region" description="Helical" evidence="9">
    <location>
        <begin position="37"/>
        <end position="54"/>
    </location>
</feature>
<sequence length="477" mass="51281">MEKGMQRAQDPTGRADGSGSPASLAGKAAAYAGRSKARFLIVFMLFLVTTVNYADRATLSITGSAIQKAMHISPVAMGYIFSSFAWAYVIAQIPGGWLLDRFGSKRVYAFSIFFWSILTALQGFVAALPVGMAIVTLFVLRFCVGAAEAPAFPGNSRLTATWFPTAERGTASAIFNSSQYFAAVLFTPIMGWITHEYGWPHVYFAMGALGVVITGVWLKTIYAPRQHPLANEAEVRFIADNGAMVDLEDKQLAQERRAAQTHTKNKGTHGRAVFAQLLKSRMMLGVFIAQYCITTLTYFFLTWFPIYLVQERHMSILKAGFVASIPAIAGFLGGVLGGVISDRLMKSGFSTSTARKVPIVVGLLLSTCMIVCNYVDNQWLVVGIMAAAFFGKGIGALGWAVVSDTAPKEASGLCAALFNTFGNTAGITTPIVIGYLVQGTGSFASALVFVSANALIAIVCYLFVVGKIQRFELKPAA</sequence>
<dbReference type="InterPro" id="IPR000849">
    <property type="entry name" value="Sugar_P_transporter"/>
</dbReference>
<evidence type="ECO:0000259" key="10">
    <source>
        <dbReference type="PROSITE" id="PS50850"/>
    </source>
</evidence>
<feature type="region of interest" description="Disordered" evidence="8">
    <location>
        <begin position="1"/>
        <end position="22"/>
    </location>
</feature>
<evidence type="ECO:0000256" key="7">
    <source>
        <dbReference type="ARBA" id="ARBA00038514"/>
    </source>
</evidence>
<proteinExistence type="inferred from homology"/>
<dbReference type="InterPro" id="IPR036259">
    <property type="entry name" value="MFS_trans_sf"/>
</dbReference>
<feature type="domain" description="Major facilitator superfamily (MFS) profile" evidence="10">
    <location>
        <begin position="41"/>
        <end position="469"/>
    </location>
</feature>
<dbReference type="PROSITE" id="PS50850">
    <property type="entry name" value="MFS"/>
    <property type="match status" value="1"/>
</dbReference>
<evidence type="ECO:0000256" key="5">
    <source>
        <dbReference type="ARBA" id="ARBA00022989"/>
    </source>
</evidence>
<feature type="transmembrane region" description="Helical" evidence="9">
    <location>
        <begin position="74"/>
        <end position="95"/>
    </location>
</feature>
<comment type="subcellular location">
    <subcellularLocation>
        <location evidence="1">Cell membrane</location>
        <topology evidence="1">Multi-pass membrane protein</topology>
    </subcellularLocation>
</comment>
<reference evidence="11" key="1">
    <citation type="submission" date="2016-01" db="EMBL/GenBank/DDBJ databases">
        <authorList>
            <person name="Peeters C."/>
        </authorList>
    </citation>
    <scope>NUCLEOTIDE SEQUENCE</scope>
    <source>
        <strain evidence="11">LMG 29322</strain>
    </source>
</reference>
<dbReference type="RefSeq" id="WP_082862516.1">
    <property type="nucleotide sequence ID" value="NZ_FCOA02000030.1"/>
</dbReference>
<feature type="transmembrane region" description="Helical" evidence="9">
    <location>
        <begin position="316"/>
        <end position="336"/>
    </location>
</feature>
<evidence type="ECO:0000256" key="9">
    <source>
        <dbReference type="SAM" id="Phobius"/>
    </source>
</evidence>
<accession>A0A158CXW0</accession>
<name>A0A158CXW0_9BURK</name>
<dbReference type="PIRSF" id="PIRSF002808">
    <property type="entry name" value="Hexose_phosphate_transp"/>
    <property type="match status" value="1"/>
</dbReference>
<keyword evidence="3" id="KW-1003">Cell membrane</keyword>
<feature type="transmembrane region" description="Helical" evidence="9">
    <location>
        <begin position="443"/>
        <end position="464"/>
    </location>
</feature>
<keyword evidence="4 9" id="KW-0812">Transmembrane</keyword>
<dbReference type="GO" id="GO:0022857">
    <property type="term" value="F:transmembrane transporter activity"/>
    <property type="evidence" value="ECO:0007669"/>
    <property type="project" value="InterPro"/>
</dbReference>
<organism evidence="11 12">
    <name type="scientific">Caballeronia hypogeia</name>
    <dbReference type="NCBI Taxonomy" id="1777140"/>
    <lineage>
        <taxon>Bacteria</taxon>
        <taxon>Pseudomonadati</taxon>
        <taxon>Pseudomonadota</taxon>
        <taxon>Betaproteobacteria</taxon>
        <taxon>Burkholderiales</taxon>
        <taxon>Burkholderiaceae</taxon>
        <taxon>Caballeronia</taxon>
    </lineage>
</organism>
<comment type="similarity">
    <text evidence="7">Belongs to the major facilitator superfamily. Phthalate permease family.</text>
</comment>
<evidence type="ECO:0000256" key="8">
    <source>
        <dbReference type="SAM" id="MobiDB-lite"/>
    </source>
</evidence>
<dbReference type="FunFam" id="1.20.1250.20:FF:000010">
    <property type="entry name" value="Probable glucarate transporter"/>
    <property type="match status" value="1"/>
</dbReference>
<dbReference type="InterPro" id="IPR011701">
    <property type="entry name" value="MFS"/>
</dbReference>
<evidence type="ECO:0000313" key="11">
    <source>
        <dbReference type="EMBL" id="SAK87185.1"/>
    </source>
</evidence>
<evidence type="ECO:0000256" key="3">
    <source>
        <dbReference type="ARBA" id="ARBA00022475"/>
    </source>
</evidence>
<comment type="caution">
    <text evidence="11">The sequence shown here is derived from an EMBL/GenBank/DDBJ whole genome shotgun (WGS) entry which is preliminary data.</text>
</comment>
<protein>
    <submittedName>
        <fullName evidence="11">D-galactonate transporter</fullName>
    </submittedName>
</protein>
<evidence type="ECO:0000256" key="4">
    <source>
        <dbReference type="ARBA" id="ARBA00022692"/>
    </source>
</evidence>
<feature type="transmembrane region" description="Helical" evidence="9">
    <location>
        <begin position="381"/>
        <end position="402"/>
    </location>
</feature>
<dbReference type="GO" id="GO:0005886">
    <property type="term" value="C:plasma membrane"/>
    <property type="evidence" value="ECO:0007669"/>
    <property type="project" value="UniProtKB-SubCell"/>
</dbReference>
<gene>
    <name evidence="11" type="ORF">AWB79_06166</name>
</gene>
<evidence type="ECO:0000256" key="2">
    <source>
        <dbReference type="ARBA" id="ARBA00022448"/>
    </source>
</evidence>
<keyword evidence="12" id="KW-1185">Reference proteome</keyword>
<evidence type="ECO:0000256" key="1">
    <source>
        <dbReference type="ARBA" id="ARBA00004651"/>
    </source>
</evidence>
<keyword evidence="2" id="KW-0813">Transport</keyword>
<evidence type="ECO:0000313" key="12">
    <source>
        <dbReference type="Proteomes" id="UP000054851"/>
    </source>
</evidence>
<keyword evidence="5 9" id="KW-1133">Transmembrane helix</keyword>
<dbReference type="InterPro" id="IPR050382">
    <property type="entry name" value="MFS_Na/Anion_cotransporter"/>
</dbReference>
<feature type="transmembrane region" description="Helical" evidence="9">
    <location>
        <begin position="199"/>
        <end position="218"/>
    </location>
</feature>
<dbReference type="Gene3D" id="1.20.1250.20">
    <property type="entry name" value="MFS general substrate transporter like domains"/>
    <property type="match status" value="2"/>
</dbReference>
<feature type="transmembrane region" description="Helical" evidence="9">
    <location>
        <begin position="107"/>
        <end position="125"/>
    </location>
</feature>
<dbReference type="CDD" id="cd17319">
    <property type="entry name" value="MFS_ExuT_GudP_like"/>
    <property type="match status" value="1"/>
</dbReference>
<dbReference type="STRING" id="1777140.AWB79_06166"/>
<dbReference type="Proteomes" id="UP000054851">
    <property type="component" value="Unassembled WGS sequence"/>
</dbReference>
<dbReference type="NCBIfam" id="TIGR00893">
    <property type="entry name" value="2A0114"/>
    <property type="match status" value="1"/>
</dbReference>
<feature type="transmembrane region" description="Helical" evidence="9">
    <location>
        <begin position="284"/>
        <end position="304"/>
    </location>
</feature>
<dbReference type="InterPro" id="IPR020846">
    <property type="entry name" value="MFS_dom"/>
</dbReference>
<dbReference type="Pfam" id="PF07690">
    <property type="entry name" value="MFS_1"/>
    <property type="match status" value="1"/>
</dbReference>
<feature type="transmembrane region" description="Helical" evidence="9">
    <location>
        <begin position="414"/>
        <end position="437"/>
    </location>
</feature>
<dbReference type="EMBL" id="FCOA02000030">
    <property type="protein sequence ID" value="SAK87185.1"/>
    <property type="molecule type" value="Genomic_DNA"/>
</dbReference>
<keyword evidence="6 9" id="KW-0472">Membrane</keyword>
<dbReference type="SUPFAM" id="SSF103473">
    <property type="entry name" value="MFS general substrate transporter"/>
    <property type="match status" value="1"/>
</dbReference>
<evidence type="ECO:0000256" key="6">
    <source>
        <dbReference type="ARBA" id="ARBA00023136"/>
    </source>
</evidence>
<dbReference type="AlphaFoldDB" id="A0A158CXW0"/>
<dbReference type="PANTHER" id="PTHR11662">
    <property type="entry name" value="SOLUTE CARRIER FAMILY 17"/>
    <property type="match status" value="1"/>
</dbReference>
<dbReference type="PANTHER" id="PTHR11662:SF399">
    <property type="entry name" value="FI19708P1-RELATED"/>
    <property type="match status" value="1"/>
</dbReference>